<feature type="region of interest" description="Disordered" evidence="1">
    <location>
        <begin position="1326"/>
        <end position="1350"/>
    </location>
</feature>
<proteinExistence type="predicted"/>
<dbReference type="EMBL" id="CACRXK020000585">
    <property type="protein sequence ID" value="CAB3983175.1"/>
    <property type="molecule type" value="Genomic_DNA"/>
</dbReference>
<dbReference type="PANTHER" id="PTHR46704:SF9">
    <property type="entry name" value="BHLH DOMAIN-CONTAINING PROTEIN"/>
    <property type="match status" value="1"/>
</dbReference>
<dbReference type="Proteomes" id="UP001152795">
    <property type="component" value="Unassembled WGS sequence"/>
</dbReference>
<feature type="compositionally biased region" description="Acidic residues" evidence="1">
    <location>
        <begin position="75"/>
        <end position="89"/>
    </location>
</feature>
<dbReference type="PANTHER" id="PTHR46704">
    <property type="entry name" value="CXC DOMAIN-CONTAINING PROTEIN-RELATED"/>
    <property type="match status" value="1"/>
</dbReference>
<dbReference type="SMART" id="SM01114">
    <property type="entry name" value="CXC"/>
    <property type="match status" value="1"/>
</dbReference>
<protein>
    <submittedName>
        <fullName evidence="2">Uncharacterized protein</fullName>
    </submittedName>
</protein>
<name>A0A7D9HI98_PARCT</name>
<comment type="caution">
    <text evidence="2">The sequence shown here is derived from an EMBL/GenBank/DDBJ whole genome shotgun (WGS) entry which is preliminary data.</text>
</comment>
<evidence type="ECO:0000313" key="2">
    <source>
        <dbReference type="EMBL" id="CAB3983175.1"/>
    </source>
</evidence>
<organism evidence="2 3">
    <name type="scientific">Paramuricea clavata</name>
    <name type="common">Red gorgonian</name>
    <name type="synonym">Violescent sea-whip</name>
    <dbReference type="NCBI Taxonomy" id="317549"/>
    <lineage>
        <taxon>Eukaryota</taxon>
        <taxon>Metazoa</taxon>
        <taxon>Cnidaria</taxon>
        <taxon>Anthozoa</taxon>
        <taxon>Octocorallia</taxon>
        <taxon>Malacalcyonacea</taxon>
        <taxon>Plexauridae</taxon>
        <taxon>Paramuricea</taxon>
    </lineage>
</organism>
<feature type="compositionally biased region" description="Acidic residues" evidence="1">
    <location>
        <begin position="1332"/>
        <end position="1350"/>
    </location>
</feature>
<evidence type="ECO:0000313" key="3">
    <source>
        <dbReference type="Proteomes" id="UP001152795"/>
    </source>
</evidence>
<accession>A0A7D9HI98</accession>
<evidence type="ECO:0000256" key="1">
    <source>
        <dbReference type="SAM" id="MobiDB-lite"/>
    </source>
</evidence>
<gene>
    <name evidence="2" type="ORF">PACLA_8A064411</name>
</gene>
<sequence>MRMRVLHEIFVEQVMKTERLDASNYRPTRLKARLQRDYPQLVFHRPIVRNRSELVFVEELSVGEVAETCGTADTEGADSEESDSDEEMISETPIDKKEVTLKEYYDVAMALQNAIKGARAMDSSWPPSSVDLSTTQVLKMVPFVLFNFIAWILGFSDYPEMSSHLKLEDSHMTKVLSICQDMLYIASNGRKQTPKSLALGMAVRQLTRSSQLTQILNGFGHCASHSAILTYETDLAKLAIKSDCCIPKDTEKHKFTCLVYDNDDFTEDSRNQTHILGGILIQREDLSGNGPVVVTQQLKKGGRTLQAPSESIIPYSLGKKQTPNFLGTSLSSTFYEINVSFHQDLAKRLDFAYFMMKMRQNYVGIVLPGWTGFNILLRQSAIPPLSRIRYLPIIDGSPSDYSTLYTALLKSINIADKLSLEHIVLVFDEAIYAKIQQIRWKDEIFMKRFVVRLGEFHATMSFLSAIGNMFRDAGLQDILIESDVVGQGQIKGVMTGKHYNRSMHCHKVMSEALHRLRFQAFLDSVSDEESANIYSVVSDLLNNFPSEDFQEKLTAEPFSEILDKYEDFVVQESECNPTFSLWSTYLEMIGILLQFVRATREGNWELHLSTMRSMLTWYFGCDRVNYCRYGTAYWLEMTRLHETHPALLRDLRDQWTVQRQQNHGFSSVACDMTIEQTLNRDSKTKGGMVGITLNRGAMQRWIIAQSDRSAITGECMKMAGTDPTKRKRKELDMPQRTRHEKDVLSIVNTLQNMVNPFETDTEITDMIHLSSGLVATPDVKADLLRTKQRGEECVTAFLKDRLLVSEPDIFSTIPKLKLKTFSSMAKKVKVSSAKGVEATIKNNRNLFARMLLLAQSRNVDMKELLSYSLGPFPLSLSTEMGTLHKTQKSKLMTSIESSVQNHTVDNVPEGNAIILDGMALIQATKKLPSSFGEFAEQLFSRVIKLAIYHKSSRVDFVVDRYPDVSIKNLERNIRASGGLAVINIYGADQKLPAQWGKFLKHGRNKEALIRFLFEQWCTYTSMMFSGIVVYVCHDDKCHSLKPGLDNAPNIIREISSLSCDHEEADTRMLLHANHASQSHGSIVIKSPDTDVFIIILYFCHILQCELFFETGANEKTRIIDARCVQQQIGEKEGKALIGFHAYTGCDSTSSFYGRSKISTWKLVSNDETALDTFVRLGEDFDVDESIQENLESLTCMLYGAKDTTSVNKARYDMFRMGKFSDAALPPNEDCLVQHIQRANYQAAIWKRATTPTIDAPLPTDHGWKIDEEGNIDVVWMTKKCAPDVLLKDCNCKCKTGCSTLRCSCKKANNQCNEMCQCVGCTNCPHESSESGSLEDDSEDDLGSDMEEENL</sequence>
<feature type="region of interest" description="Disordered" evidence="1">
    <location>
        <begin position="69"/>
        <end position="89"/>
    </location>
</feature>
<keyword evidence="3" id="KW-1185">Reference proteome</keyword>
<dbReference type="OrthoDB" id="6021232at2759"/>
<dbReference type="InterPro" id="IPR033467">
    <property type="entry name" value="Tesmin/TSO1-like_CXC"/>
</dbReference>
<reference evidence="2" key="1">
    <citation type="submission" date="2020-04" db="EMBL/GenBank/DDBJ databases">
        <authorList>
            <person name="Alioto T."/>
            <person name="Alioto T."/>
            <person name="Gomez Garrido J."/>
        </authorList>
    </citation>
    <scope>NUCLEOTIDE SEQUENCE</scope>
    <source>
        <strain evidence="2">A484AB</strain>
    </source>
</reference>